<dbReference type="InterPro" id="IPR045079">
    <property type="entry name" value="Oxoprolinase-like"/>
</dbReference>
<dbReference type="PANTHER" id="PTHR11365">
    <property type="entry name" value="5-OXOPROLINASE RELATED"/>
    <property type="match status" value="1"/>
</dbReference>
<reference evidence="4" key="1">
    <citation type="journal article" date="2019" name="Int. J. Syst. Evol. Microbiol.">
        <title>The Global Catalogue of Microorganisms (GCM) 10K type strain sequencing project: providing services to taxonomists for standard genome sequencing and annotation.</title>
        <authorList>
            <consortium name="The Broad Institute Genomics Platform"/>
            <consortium name="The Broad Institute Genome Sequencing Center for Infectious Disease"/>
            <person name="Wu L."/>
            <person name="Ma J."/>
        </authorList>
    </citation>
    <scope>NUCLEOTIDE SEQUENCE [LARGE SCALE GENOMIC DNA]</scope>
    <source>
        <strain evidence="4">KCTC 62164</strain>
    </source>
</reference>
<dbReference type="PANTHER" id="PTHR11365:SF10">
    <property type="entry name" value="HYDANTOINASE_OXOPROLINASE"/>
    <property type="match status" value="1"/>
</dbReference>
<accession>A0ABV7D5D5</accession>
<dbReference type="Gene3D" id="3.30.420.40">
    <property type="match status" value="1"/>
</dbReference>
<sequence length="520" mass="55038">MRIGVDVGGTNTDAVLMDGRNVIAAQKTPTTENVSDGIVKAITSVLDQSGKSANAVKCVMIGTTQFTNAFVERRNLVEVGVIRISLPATRGIPPMTDWPDDIRSVIGSNFEMIRGGYQYDGRLNSEFDEKGFREAVKRFKSRGLKAIAISGLFSPVNGEMEDRAEEIILKEIPDCNVTLSSRIGRIGLIERENAAIMNASLAALSVKIVASFRKALADLGILAPFYISQNDGTLMKAEFVEKYPVLTFASGPTNSMRGAAYLSGIEDALVADIGGTTTDIGMLTKGFPRESSLTVDIGGVRTNFRMPDIFALGLGGGSIITTEGDLKVGPKSVGYRLTEDAMVFGGDILTSTDIAVAAGYADIGRKSHISHLPEELIAEAVERIHHIVADGIDRMKTSADLVPLILVGGGAVLINRDIPGTLKVIIPEHAGVANAIGASIAQVGGEIDRVFSYDTVGRDTAISEAKAEAISVAVEAGAAPDTVQVIDIEEVPLAYIPGGAVRLRIKVAGELNLDNVVRAE</sequence>
<feature type="domain" description="Hydantoinase A/oxoprolinase" evidence="1">
    <location>
        <begin position="191"/>
        <end position="360"/>
    </location>
</feature>
<protein>
    <submittedName>
        <fullName evidence="3">Hydantoinase/oxoprolinase N-terminal domain-containing protein</fullName>
    </submittedName>
</protein>
<evidence type="ECO:0000259" key="1">
    <source>
        <dbReference type="Pfam" id="PF01968"/>
    </source>
</evidence>
<evidence type="ECO:0000259" key="2">
    <source>
        <dbReference type="Pfam" id="PF05378"/>
    </source>
</evidence>
<organism evidence="3 4">
    <name type="scientific">Kordiimonas pumila</name>
    <dbReference type="NCBI Taxonomy" id="2161677"/>
    <lineage>
        <taxon>Bacteria</taxon>
        <taxon>Pseudomonadati</taxon>
        <taxon>Pseudomonadota</taxon>
        <taxon>Alphaproteobacteria</taxon>
        <taxon>Kordiimonadales</taxon>
        <taxon>Kordiimonadaceae</taxon>
        <taxon>Kordiimonas</taxon>
    </lineage>
</organism>
<dbReference type="Pfam" id="PF01968">
    <property type="entry name" value="Hydantoinase_A"/>
    <property type="match status" value="1"/>
</dbReference>
<evidence type="ECO:0000313" key="3">
    <source>
        <dbReference type="EMBL" id="MFC3052145.1"/>
    </source>
</evidence>
<proteinExistence type="predicted"/>
<dbReference type="SUPFAM" id="SSF53067">
    <property type="entry name" value="Actin-like ATPase domain"/>
    <property type="match status" value="2"/>
</dbReference>
<dbReference type="RefSeq" id="WP_194214168.1">
    <property type="nucleotide sequence ID" value="NZ_CP061205.1"/>
</dbReference>
<name>A0ABV7D5D5_9PROT</name>
<dbReference type="InterPro" id="IPR002821">
    <property type="entry name" value="Hydantoinase_A"/>
</dbReference>
<keyword evidence="4" id="KW-1185">Reference proteome</keyword>
<dbReference type="EMBL" id="JBHRSL010000010">
    <property type="protein sequence ID" value="MFC3052145.1"/>
    <property type="molecule type" value="Genomic_DNA"/>
</dbReference>
<dbReference type="InterPro" id="IPR043129">
    <property type="entry name" value="ATPase_NBD"/>
</dbReference>
<gene>
    <name evidence="3" type="ORF">ACFOKA_09540</name>
</gene>
<dbReference type="InterPro" id="IPR008040">
    <property type="entry name" value="Hydant_A_N"/>
</dbReference>
<dbReference type="Pfam" id="PF05378">
    <property type="entry name" value="Hydant_A_N"/>
    <property type="match status" value="1"/>
</dbReference>
<dbReference type="Proteomes" id="UP001595444">
    <property type="component" value="Unassembled WGS sequence"/>
</dbReference>
<feature type="domain" description="Hydantoinase/oxoprolinase N-terminal" evidence="2">
    <location>
        <begin position="2"/>
        <end position="171"/>
    </location>
</feature>
<comment type="caution">
    <text evidence="3">The sequence shown here is derived from an EMBL/GenBank/DDBJ whole genome shotgun (WGS) entry which is preliminary data.</text>
</comment>
<evidence type="ECO:0000313" key="4">
    <source>
        <dbReference type="Proteomes" id="UP001595444"/>
    </source>
</evidence>